<organism evidence="3 4">
    <name type="scientific">Colwellia psychrerythraea</name>
    <name type="common">Vibrio psychroerythus</name>
    <dbReference type="NCBI Taxonomy" id="28229"/>
    <lineage>
        <taxon>Bacteria</taxon>
        <taxon>Pseudomonadati</taxon>
        <taxon>Pseudomonadota</taxon>
        <taxon>Gammaproteobacteria</taxon>
        <taxon>Alteromonadales</taxon>
        <taxon>Colwelliaceae</taxon>
        <taxon>Colwellia</taxon>
    </lineage>
</organism>
<dbReference type="RefSeq" id="WP_033082908.1">
    <property type="nucleotide sequence ID" value="NZ_JQEC01000040.1"/>
</dbReference>
<keyword evidence="2" id="KW-0732">Signal</keyword>
<evidence type="ECO:0000256" key="2">
    <source>
        <dbReference type="SAM" id="SignalP"/>
    </source>
</evidence>
<feature type="transmembrane region" description="Helical" evidence="1">
    <location>
        <begin position="188"/>
        <end position="207"/>
    </location>
</feature>
<dbReference type="PATRIC" id="fig|28229.3.peg.2894"/>
<keyword evidence="1" id="KW-1133">Transmembrane helix</keyword>
<accession>A0A099KPZ4</accession>
<sequence>MNNFVKMALITVLLFNSHKSFANIITWDFEFEVSFVEDRTNGAWSNPLVAGDILSASLSFDSNSPVLDDNSYQTVFDVSNATFDIVELTSNQWLTNLDPLSWVNHSPSRESGSIRSSYSVDNALTGNINWEAMYFSFIDDNPVQSYTSFPINWGNVPVSFTYHRDLDANSSGSEIYITGQSISATQRMAVPEPTTLVLFLIAILFIGSRKLKVIK</sequence>
<protein>
    <submittedName>
        <fullName evidence="3">PEP motif putative anchor domain protein</fullName>
    </submittedName>
</protein>
<dbReference type="Proteomes" id="UP000029868">
    <property type="component" value="Unassembled WGS sequence"/>
</dbReference>
<evidence type="ECO:0000313" key="4">
    <source>
        <dbReference type="Proteomes" id="UP000029868"/>
    </source>
</evidence>
<feature type="signal peptide" evidence="2">
    <location>
        <begin position="1"/>
        <end position="22"/>
    </location>
</feature>
<dbReference type="InterPro" id="IPR013424">
    <property type="entry name" value="Ice-binding_C"/>
</dbReference>
<proteinExistence type="predicted"/>
<evidence type="ECO:0000313" key="3">
    <source>
        <dbReference type="EMBL" id="KGJ91693.1"/>
    </source>
</evidence>
<dbReference type="AlphaFoldDB" id="A0A099KPZ4"/>
<dbReference type="EMBL" id="JQEC01000040">
    <property type="protein sequence ID" value="KGJ91693.1"/>
    <property type="molecule type" value="Genomic_DNA"/>
</dbReference>
<evidence type="ECO:0000256" key="1">
    <source>
        <dbReference type="SAM" id="Phobius"/>
    </source>
</evidence>
<feature type="chain" id="PRO_5001948973" evidence="2">
    <location>
        <begin position="23"/>
        <end position="215"/>
    </location>
</feature>
<comment type="caution">
    <text evidence="3">The sequence shown here is derived from an EMBL/GenBank/DDBJ whole genome shotgun (WGS) entry which is preliminary data.</text>
</comment>
<keyword evidence="1" id="KW-0472">Membrane</keyword>
<gene>
    <name evidence="3" type="ORF">GAB14E_3175</name>
</gene>
<dbReference type="NCBIfam" id="TIGR02595">
    <property type="entry name" value="PEP_CTERM"/>
    <property type="match status" value="1"/>
</dbReference>
<keyword evidence="1" id="KW-0812">Transmembrane</keyword>
<reference evidence="3 4" key="1">
    <citation type="submission" date="2014-08" db="EMBL/GenBank/DDBJ databases">
        <title>Genomic and Phenotypic Diversity of Colwellia psychrerythraea strains from Disparate Marine Basins.</title>
        <authorList>
            <person name="Techtmann S.M."/>
            <person name="Stelling S.C."/>
            <person name="Utturkar S.M."/>
            <person name="Alshibli N."/>
            <person name="Harris A."/>
            <person name="Brown S.D."/>
            <person name="Hazen T.C."/>
        </authorList>
    </citation>
    <scope>NUCLEOTIDE SEQUENCE [LARGE SCALE GENOMIC DNA]</scope>
    <source>
        <strain evidence="3 4">GAB14E</strain>
    </source>
</reference>
<name>A0A099KPZ4_COLPS</name>